<dbReference type="Pfam" id="PF02574">
    <property type="entry name" value="S-methyl_trans"/>
    <property type="match status" value="1"/>
</dbReference>
<evidence type="ECO:0000256" key="3">
    <source>
        <dbReference type="ARBA" id="ARBA00022723"/>
    </source>
</evidence>
<feature type="binding site" evidence="5">
    <location>
        <position position="291"/>
    </location>
    <ligand>
        <name>Zn(2+)</name>
        <dbReference type="ChEBI" id="CHEBI:29105"/>
    </ligand>
</feature>
<dbReference type="GO" id="GO:0032259">
    <property type="term" value="P:methylation"/>
    <property type="evidence" value="ECO:0007669"/>
    <property type="project" value="UniProtKB-KW"/>
</dbReference>
<dbReference type="GO" id="GO:0008168">
    <property type="term" value="F:methyltransferase activity"/>
    <property type="evidence" value="ECO:0007669"/>
    <property type="project" value="UniProtKB-KW"/>
</dbReference>
<keyword evidence="2 5" id="KW-0808">Transferase</keyword>
<evidence type="ECO:0000256" key="5">
    <source>
        <dbReference type="PROSITE-ProRule" id="PRU00333"/>
    </source>
</evidence>
<dbReference type="PANTHER" id="PTHR46015:SF1">
    <property type="entry name" value="HOMOCYSTEINE S-METHYLTRANSFERASE-LIKE ISOFORM 1"/>
    <property type="match status" value="1"/>
</dbReference>
<proteinExistence type="predicted"/>
<sequence>MSKELIKNWAKQQNSIVIDGAMSLGLEERQVNLNNKLWTASAIDYYPEKIKDVHQAYFDAGANIAIVSTYQASVQGYLDQGYSVDQAKTLIKRAVQLADEARQASDSTQPKFLAGAVGPYGAYLADGSEYRGDYALSDEAYREFHRDRLDVLIAEGCDLLAIETMPNYQEIKVILELLKELPEISVWVTCTLKDAKTLSDGTPFEQVQALLEENNQVIAYGANCIAPELVTSFLKQVQPTAQKDLVIYPNSGASYSPEVKEWDKAPHSQQTFNTYTKQWHEQGAKWIGGCCCTSEPEVRAIVSSLN</sequence>
<evidence type="ECO:0000256" key="1">
    <source>
        <dbReference type="ARBA" id="ARBA00022603"/>
    </source>
</evidence>
<keyword evidence="8" id="KW-1185">Reference proteome</keyword>
<dbReference type="EMBL" id="JAWMWG010000004">
    <property type="protein sequence ID" value="MEJ6348901.1"/>
    <property type="molecule type" value="Genomic_DNA"/>
</dbReference>
<feature type="domain" description="Hcy-binding" evidence="6">
    <location>
        <begin position="4"/>
        <end position="305"/>
    </location>
</feature>
<organism evidence="7 8">
    <name type="scientific">Holzapfeliella saturejae</name>
    <dbReference type="NCBI Taxonomy" id="3082953"/>
    <lineage>
        <taxon>Bacteria</taxon>
        <taxon>Bacillati</taxon>
        <taxon>Bacillota</taxon>
        <taxon>Bacilli</taxon>
        <taxon>Lactobacillales</taxon>
        <taxon>Lactobacillaceae</taxon>
        <taxon>Holzapfeliella</taxon>
    </lineage>
</organism>
<keyword evidence="3 5" id="KW-0479">Metal-binding</keyword>
<dbReference type="PIRSF" id="PIRSF037505">
    <property type="entry name" value="Betaine_HMT"/>
    <property type="match status" value="1"/>
</dbReference>
<feature type="binding site" evidence="5">
    <location>
        <position position="224"/>
    </location>
    <ligand>
        <name>Zn(2+)</name>
        <dbReference type="ChEBI" id="CHEBI:29105"/>
    </ligand>
</feature>
<reference evidence="7 8" key="1">
    <citation type="submission" date="2023-10" db="EMBL/GenBank/DDBJ databases">
        <title>Holzapfeliella saturejae sp. nov. isolated from Satureja montana flowers.</title>
        <authorList>
            <person name="Alcantara C."/>
            <person name="Zuniga M."/>
            <person name="Landete J.M."/>
            <person name="Monedero V."/>
        </authorList>
    </citation>
    <scope>NUCLEOTIDE SEQUENCE [LARGE SCALE GENOMIC DNA]</scope>
    <source>
        <strain evidence="7 8">He02</strain>
    </source>
</reference>
<dbReference type="RefSeq" id="WP_339970400.1">
    <property type="nucleotide sequence ID" value="NZ_JAWMWG010000004.1"/>
</dbReference>
<dbReference type="Proteomes" id="UP001377804">
    <property type="component" value="Unassembled WGS sequence"/>
</dbReference>
<dbReference type="InterPro" id="IPR017226">
    <property type="entry name" value="BHMT-like"/>
</dbReference>
<evidence type="ECO:0000256" key="2">
    <source>
        <dbReference type="ARBA" id="ARBA00022679"/>
    </source>
</evidence>
<dbReference type="InterPro" id="IPR051486">
    <property type="entry name" value="Hcy_S-methyltransferase"/>
</dbReference>
<evidence type="ECO:0000259" key="6">
    <source>
        <dbReference type="PROSITE" id="PS50970"/>
    </source>
</evidence>
<gene>
    <name evidence="7" type="primary">mmuM</name>
    <name evidence="7" type="ORF">R4Y45_06680</name>
</gene>
<evidence type="ECO:0000313" key="8">
    <source>
        <dbReference type="Proteomes" id="UP001377804"/>
    </source>
</evidence>
<dbReference type="SUPFAM" id="SSF82282">
    <property type="entry name" value="Homocysteine S-methyltransferase"/>
    <property type="match status" value="1"/>
</dbReference>
<dbReference type="EC" id="2.1.1.10" evidence="7"/>
<accession>A0ABU8SHS6</accession>
<dbReference type="PANTHER" id="PTHR46015">
    <property type="entry name" value="ZGC:172121"/>
    <property type="match status" value="1"/>
</dbReference>
<keyword evidence="4 5" id="KW-0862">Zinc</keyword>
<dbReference type="InterPro" id="IPR036589">
    <property type="entry name" value="HCY_dom_sf"/>
</dbReference>
<feature type="binding site" evidence="5">
    <location>
        <position position="290"/>
    </location>
    <ligand>
        <name>Zn(2+)</name>
        <dbReference type="ChEBI" id="CHEBI:29105"/>
    </ligand>
</feature>
<comment type="cofactor">
    <cofactor evidence="5">
        <name>Zn(2+)</name>
        <dbReference type="ChEBI" id="CHEBI:29105"/>
    </cofactor>
</comment>
<name>A0ABU8SHS6_9LACO</name>
<comment type="caution">
    <text evidence="7">The sequence shown here is derived from an EMBL/GenBank/DDBJ whole genome shotgun (WGS) entry which is preliminary data.</text>
</comment>
<protein>
    <submittedName>
        <fullName evidence="7">Homocysteine S-methyltransferase</fullName>
        <ecNumber evidence="7">2.1.1.10</ecNumber>
    </submittedName>
</protein>
<evidence type="ECO:0000256" key="4">
    <source>
        <dbReference type="ARBA" id="ARBA00022833"/>
    </source>
</evidence>
<keyword evidence="1 5" id="KW-0489">Methyltransferase</keyword>
<dbReference type="Gene3D" id="3.20.20.330">
    <property type="entry name" value="Homocysteine-binding-like domain"/>
    <property type="match status" value="1"/>
</dbReference>
<dbReference type="InterPro" id="IPR003726">
    <property type="entry name" value="HCY_dom"/>
</dbReference>
<evidence type="ECO:0000313" key="7">
    <source>
        <dbReference type="EMBL" id="MEJ6348901.1"/>
    </source>
</evidence>
<dbReference type="PROSITE" id="PS50970">
    <property type="entry name" value="HCY"/>
    <property type="match status" value="1"/>
</dbReference>
<dbReference type="NCBIfam" id="NF007020">
    <property type="entry name" value="PRK09485.1"/>
    <property type="match status" value="1"/>
</dbReference>